<feature type="compositionally biased region" description="Basic and acidic residues" evidence="12">
    <location>
        <begin position="115"/>
        <end position="130"/>
    </location>
</feature>
<evidence type="ECO:0000313" key="15">
    <source>
        <dbReference type="Proteomes" id="UP000070168"/>
    </source>
</evidence>
<dbReference type="GeneID" id="63708877"/>
<evidence type="ECO:0000256" key="7">
    <source>
        <dbReference type="ARBA" id="ARBA00023288"/>
    </source>
</evidence>
<evidence type="ECO:0000256" key="5">
    <source>
        <dbReference type="ARBA" id="ARBA00023136"/>
    </source>
</evidence>
<feature type="transmembrane region" description="Helical" evidence="11">
    <location>
        <begin position="20"/>
        <end position="42"/>
    </location>
</feature>
<evidence type="ECO:0000256" key="8">
    <source>
        <dbReference type="ARBA" id="ARBA00023315"/>
    </source>
</evidence>
<comment type="similarity">
    <text evidence="9">Belongs to the DHHC palmitoyltransferase family. PFA5 subfamily.</text>
</comment>
<sequence length="434" mass="48518">MASPAQKRVNVVVSRLIPPVLLGAVVYASYAVTKPLCIDYLIHPLPSHNRGPRVGAGAAILAIYYVLLIPMVVSYLHLYYRVLWNPGYLPLGEQKAADDESTKQWKRRRGKKSTRKPDLEKTNQADTDVERGSSSTAVGIAVQSDVWLESFYTKDVFVCQEDGRPLWCSTCCQYKTDRAHHCRELGRCVRKMDHYCPWVGGVVSETSFKFFIQFVTYTAIFCTFVLIVSAYFTAEIRRETGGVNPHWCVCIGLSGLFAFFTAGMTLSSVQMAIFNITTIENLNRRTAVWTLAIRVPEYLLERLWAAESPWAPTFRMVSYPFQTPSSPNSPQTTVNQGERHVFAILHTLPGENPFDLGSPLKNFQQIMGYNIADWLLPIKQSPCADHSSMESHFAMGPVVARLKLEAGLAPPKNGAVPQSPPSGHSHREKSPSDQ</sequence>
<evidence type="ECO:0000256" key="4">
    <source>
        <dbReference type="ARBA" id="ARBA00022989"/>
    </source>
</evidence>
<evidence type="ECO:0000256" key="11">
    <source>
        <dbReference type="RuleBase" id="RU079119"/>
    </source>
</evidence>
<feature type="transmembrane region" description="Helical" evidence="11">
    <location>
        <begin position="54"/>
        <end position="80"/>
    </location>
</feature>
<keyword evidence="6" id="KW-0564">Palmitate</keyword>
<dbReference type="OMA" id="SFYTKDV"/>
<keyword evidence="8 11" id="KW-0012">Acyltransferase</keyword>
<protein>
    <recommendedName>
        <fullName evidence="11">Palmitoyltransferase</fullName>
        <ecNumber evidence="11">2.3.1.225</ecNumber>
    </recommendedName>
</protein>
<evidence type="ECO:0000256" key="3">
    <source>
        <dbReference type="ARBA" id="ARBA00022692"/>
    </source>
</evidence>
<dbReference type="InterPro" id="IPR039859">
    <property type="entry name" value="PFA4/ZDH16/20/ERF2-like"/>
</dbReference>
<dbReference type="EMBL" id="LHQR01000048">
    <property type="protein sequence ID" value="KXG49896.1"/>
    <property type="molecule type" value="Genomic_DNA"/>
</dbReference>
<keyword evidence="5 11" id="KW-0472">Membrane</keyword>
<dbReference type="GO" id="GO:0005783">
    <property type="term" value="C:endoplasmic reticulum"/>
    <property type="evidence" value="ECO:0007669"/>
    <property type="project" value="TreeGrafter"/>
</dbReference>
<dbReference type="Proteomes" id="UP000070168">
    <property type="component" value="Unassembled WGS sequence"/>
</dbReference>
<keyword evidence="4 11" id="KW-1133">Transmembrane helix</keyword>
<proteinExistence type="inferred from homology"/>
<evidence type="ECO:0000259" key="13">
    <source>
        <dbReference type="Pfam" id="PF01529"/>
    </source>
</evidence>
<feature type="compositionally biased region" description="Basic residues" evidence="12">
    <location>
        <begin position="104"/>
        <end position="114"/>
    </location>
</feature>
<comment type="caution">
    <text evidence="14">The sequence shown here is derived from an EMBL/GenBank/DDBJ whole genome shotgun (WGS) entry which is preliminary data.</text>
</comment>
<gene>
    <name evidence="14" type="ORF">PGRI_058640</name>
</gene>
<keyword evidence="15" id="KW-1185">Reference proteome</keyword>
<dbReference type="PANTHER" id="PTHR22883:SF23">
    <property type="entry name" value="PALMITOYLTRANSFERASE ZDHHC6"/>
    <property type="match status" value="1"/>
</dbReference>
<dbReference type="PANTHER" id="PTHR22883">
    <property type="entry name" value="ZINC FINGER DHHC DOMAIN CONTAINING PROTEIN"/>
    <property type="match status" value="1"/>
</dbReference>
<keyword evidence="7" id="KW-0449">Lipoprotein</keyword>
<keyword evidence="3 11" id="KW-0812">Transmembrane</keyword>
<feature type="transmembrane region" description="Helical" evidence="11">
    <location>
        <begin position="246"/>
        <end position="266"/>
    </location>
</feature>
<keyword evidence="2 11" id="KW-0808">Transferase</keyword>
<dbReference type="RefSeq" id="XP_040648432.1">
    <property type="nucleotide sequence ID" value="XM_040793577.1"/>
</dbReference>
<dbReference type="STRING" id="5078.A0A135LLR2"/>
<dbReference type="GO" id="GO:0019706">
    <property type="term" value="F:protein-cysteine S-palmitoyltransferase activity"/>
    <property type="evidence" value="ECO:0007669"/>
    <property type="project" value="UniProtKB-EC"/>
</dbReference>
<dbReference type="EC" id="2.3.1.225" evidence="11"/>
<feature type="region of interest" description="Disordered" evidence="12">
    <location>
        <begin position="99"/>
        <end position="130"/>
    </location>
</feature>
<evidence type="ECO:0000256" key="9">
    <source>
        <dbReference type="ARBA" id="ARBA00038298"/>
    </source>
</evidence>
<evidence type="ECO:0000256" key="6">
    <source>
        <dbReference type="ARBA" id="ARBA00023139"/>
    </source>
</evidence>
<evidence type="ECO:0000313" key="14">
    <source>
        <dbReference type="EMBL" id="KXG49896.1"/>
    </source>
</evidence>
<organism evidence="14 15">
    <name type="scientific">Penicillium patulum</name>
    <name type="common">Penicillium griseofulvum</name>
    <dbReference type="NCBI Taxonomy" id="5078"/>
    <lineage>
        <taxon>Eukaryota</taxon>
        <taxon>Fungi</taxon>
        <taxon>Dikarya</taxon>
        <taxon>Ascomycota</taxon>
        <taxon>Pezizomycotina</taxon>
        <taxon>Eurotiomycetes</taxon>
        <taxon>Eurotiomycetidae</taxon>
        <taxon>Eurotiales</taxon>
        <taxon>Aspergillaceae</taxon>
        <taxon>Penicillium</taxon>
    </lineage>
</organism>
<name>A0A135LLR2_PENPA</name>
<feature type="region of interest" description="Disordered" evidence="12">
    <location>
        <begin position="409"/>
        <end position="434"/>
    </location>
</feature>
<evidence type="ECO:0000256" key="12">
    <source>
        <dbReference type="SAM" id="MobiDB-lite"/>
    </source>
</evidence>
<dbReference type="AlphaFoldDB" id="A0A135LLR2"/>
<dbReference type="InterPro" id="IPR001594">
    <property type="entry name" value="Palmitoyltrfase_DHHC"/>
</dbReference>
<evidence type="ECO:0000256" key="10">
    <source>
        <dbReference type="ARBA" id="ARBA00048048"/>
    </source>
</evidence>
<dbReference type="GO" id="GO:0005794">
    <property type="term" value="C:Golgi apparatus"/>
    <property type="evidence" value="ECO:0007669"/>
    <property type="project" value="TreeGrafter"/>
</dbReference>
<dbReference type="GO" id="GO:0006612">
    <property type="term" value="P:protein targeting to membrane"/>
    <property type="evidence" value="ECO:0007669"/>
    <property type="project" value="TreeGrafter"/>
</dbReference>
<evidence type="ECO:0000256" key="1">
    <source>
        <dbReference type="ARBA" id="ARBA00004141"/>
    </source>
</evidence>
<accession>A0A135LLR2</accession>
<reference evidence="14 15" key="1">
    <citation type="journal article" date="2016" name="BMC Genomics">
        <title>Genome sequencing and secondary metabolism of the postharvest pathogen Penicillium griseofulvum.</title>
        <authorList>
            <person name="Banani H."/>
            <person name="Marcet-Houben M."/>
            <person name="Ballester A.R."/>
            <person name="Abbruscato P."/>
            <person name="Gonzalez-Candelas L."/>
            <person name="Gabaldon T."/>
            <person name="Spadaro D."/>
        </authorList>
    </citation>
    <scope>NUCLEOTIDE SEQUENCE [LARGE SCALE GENOMIC DNA]</scope>
    <source>
        <strain evidence="14 15">PG3</strain>
    </source>
</reference>
<evidence type="ECO:0000256" key="2">
    <source>
        <dbReference type="ARBA" id="ARBA00022679"/>
    </source>
</evidence>
<comment type="catalytic activity">
    <reaction evidence="10 11">
        <text>L-cysteinyl-[protein] + hexadecanoyl-CoA = S-hexadecanoyl-L-cysteinyl-[protein] + CoA</text>
        <dbReference type="Rhea" id="RHEA:36683"/>
        <dbReference type="Rhea" id="RHEA-COMP:10131"/>
        <dbReference type="Rhea" id="RHEA-COMP:11032"/>
        <dbReference type="ChEBI" id="CHEBI:29950"/>
        <dbReference type="ChEBI" id="CHEBI:57287"/>
        <dbReference type="ChEBI" id="CHEBI:57379"/>
        <dbReference type="ChEBI" id="CHEBI:74151"/>
        <dbReference type="EC" id="2.3.1.225"/>
    </reaction>
</comment>
<dbReference type="GO" id="GO:0016020">
    <property type="term" value="C:membrane"/>
    <property type="evidence" value="ECO:0007669"/>
    <property type="project" value="UniProtKB-SubCell"/>
</dbReference>
<dbReference type="PROSITE" id="PS50216">
    <property type="entry name" value="DHHC"/>
    <property type="match status" value="1"/>
</dbReference>
<dbReference type="Pfam" id="PF01529">
    <property type="entry name" value="DHHC"/>
    <property type="match status" value="1"/>
</dbReference>
<comment type="domain">
    <text evidence="11">The DHHC domain is required for palmitoyltransferase activity.</text>
</comment>
<feature type="transmembrane region" description="Helical" evidence="11">
    <location>
        <begin position="210"/>
        <end position="234"/>
    </location>
</feature>
<dbReference type="OrthoDB" id="331948at2759"/>
<feature type="domain" description="Palmitoyltransferase DHHC" evidence="13">
    <location>
        <begin position="164"/>
        <end position="284"/>
    </location>
</feature>
<comment type="subcellular location">
    <subcellularLocation>
        <location evidence="1">Membrane</location>
        <topology evidence="1">Multi-pass membrane protein</topology>
    </subcellularLocation>
</comment>